<proteinExistence type="predicted"/>
<accession>A0ABT1JEK4</accession>
<evidence type="ECO:0000313" key="2">
    <source>
        <dbReference type="EMBL" id="MCP2330939.1"/>
    </source>
</evidence>
<protein>
    <recommendedName>
        <fullName evidence="1">DUF397 domain-containing protein</fullName>
    </recommendedName>
</protein>
<name>A0ABT1JEK4_ACTCY</name>
<gene>
    <name evidence="2" type="ORF">G443_001209</name>
</gene>
<evidence type="ECO:0000259" key="1">
    <source>
        <dbReference type="Pfam" id="PF04149"/>
    </source>
</evidence>
<organism evidence="2 3">
    <name type="scientific">Actinoalloteichus caeruleus DSM 43889</name>
    <dbReference type="NCBI Taxonomy" id="1120930"/>
    <lineage>
        <taxon>Bacteria</taxon>
        <taxon>Bacillati</taxon>
        <taxon>Actinomycetota</taxon>
        <taxon>Actinomycetes</taxon>
        <taxon>Pseudonocardiales</taxon>
        <taxon>Pseudonocardiaceae</taxon>
        <taxon>Actinoalloteichus</taxon>
        <taxon>Actinoalloteichus cyanogriseus</taxon>
    </lineage>
</organism>
<dbReference type="InterPro" id="IPR007278">
    <property type="entry name" value="DUF397"/>
</dbReference>
<sequence>MIHDEGGRQVVDNDALAHAAWRKSSFSGSGGPGGGNCVEVAPLANGTIAMRNSKHPDAGVVFFTRAEMAAWIKGCKAGEFDDLDTQ</sequence>
<dbReference type="EMBL" id="AUBJ02000001">
    <property type="protein sequence ID" value="MCP2330939.1"/>
    <property type="molecule type" value="Genomic_DNA"/>
</dbReference>
<evidence type="ECO:0000313" key="3">
    <source>
        <dbReference type="Proteomes" id="UP000791080"/>
    </source>
</evidence>
<keyword evidence="3" id="KW-1185">Reference proteome</keyword>
<dbReference type="Pfam" id="PF04149">
    <property type="entry name" value="DUF397"/>
    <property type="match status" value="1"/>
</dbReference>
<reference evidence="2 3" key="1">
    <citation type="submission" date="2022-06" db="EMBL/GenBank/DDBJ databases">
        <title>Genomic Encyclopedia of Type Strains, Phase I: the one thousand microbial genomes (KMG-I) project.</title>
        <authorList>
            <person name="Kyrpides N."/>
        </authorList>
    </citation>
    <scope>NUCLEOTIDE SEQUENCE [LARGE SCALE GENOMIC DNA]</scope>
    <source>
        <strain evidence="2 3">DSM 43889</strain>
    </source>
</reference>
<comment type="caution">
    <text evidence="2">The sequence shown here is derived from an EMBL/GenBank/DDBJ whole genome shotgun (WGS) entry which is preliminary data.</text>
</comment>
<feature type="domain" description="DUF397" evidence="1">
    <location>
        <begin position="19"/>
        <end position="76"/>
    </location>
</feature>
<dbReference type="Proteomes" id="UP000791080">
    <property type="component" value="Unassembled WGS sequence"/>
</dbReference>
<dbReference type="RefSeq" id="WP_245588941.1">
    <property type="nucleotide sequence ID" value="NZ_AUBJ02000001.1"/>
</dbReference>